<comment type="caution">
    <text evidence="1">The sequence shown here is derived from an EMBL/GenBank/DDBJ whole genome shotgun (WGS) entry which is preliminary data.</text>
</comment>
<accession>A0ABR9QHT0</accession>
<gene>
    <name evidence="1" type="ORF">IMZ08_08250</name>
</gene>
<dbReference type="Pfam" id="PF12438">
    <property type="entry name" value="DUF3679"/>
    <property type="match status" value="1"/>
</dbReference>
<dbReference type="RefSeq" id="WP_193535507.1">
    <property type="nucleotide sequence ID" value="NZ_JADCLJ010000019.1"/>
</dbReference>
<sequence length="118" mass="13061">MIKFMMKCFFITTILLFGVLLGMQQANDGMKKMRGHNDPSLQGAFHFSDDETGAVEASVLGRKVTSHDIDEKQRKLEQSGAFNFFSTLGKKLAEGVGLVFEKIFLILSSVISGVLEKI</sequence>
<organism evidence="1 2">
    <name type="scientific">Litchfieldia luteola</name>
    <dbReference type="NCBI Taxonomy" id="682179"/>
    <lineage>
        <taxon>Bacteria</taxon>
        <taxon>Bacillati</taxon>
        <taxon>Bacillota</taxon>
        <taxon>Bacilli</taxon>
        <taxon>Bacillales</taxon>
        <taxon>Bacillaceae</taxon>
        <taxon>Litchfieldia</taxon>
    </lineage>
</organism>
<name>A0ABR9QHT0_9BACI</name>
<dbReference type="EMBL" id="JADCLJ010000019">
    <property type="protein sequence ID" value="MBE4908042.1"/>
    <property type="molecule type" value="Genomic_DNA"/>
</dbReference>
<keyword evidence="2" id="KW-1185">Reference proteome</keyword>
<reference evidence="1 2" key="1">
    <citation type="submission" date="2020-10" db="EMBL/GenBank/DDBJ databases">
        <title>Bacillus sp. HD4P25, an endophyte from a halophyte.</title>
        <authorList>
            <person name="Sun J.-Q."/>
        </authorList>
    </citation>
    <scope>NUCLEOTIDE SEQUENCE [LARGE SCALE GENOMIC DNA]</scope>
    <source>
        <strain evidence="1 2">YIM 93174</strain>
    </source>
</reference>
<dbReference type="InterPro" id="IPR020534">
    <property type="entry name" value="Uncharacterised_YqxA"/>
</dbReference>
<proteinExistence type="predicted"/>
<evidence type="ECO:0000313" key="2">
    <source>
        <dbReference type="Proteomes" id="UP001516662"/>
    </source>
</evidence>
<protein>
    <submittedName>
        <fullName evidence="1">YqxA family protein</fullName>
    </submittedName>
</protein>
<dbReference type="Proteomes" id="UP001516662">
    <property type="component" value="Unassembled WGS sequence"/>
</dbReference>
<evidence type="ECO:0000313" key="1">
    <source>
        <dbReference type="EMBL" id="MBE4908042.1"/>
    </source>
</evidence>